<evidence type="ECO:0000256" key="2">
    <source>
        <dbReference type="SAM" id="SignalP"/>
    </source>
</evidence>
<dbReference type="AlphaFoldDB" id="A0A0E0AY40"/>
<sequence length="161" mass="17153">MLASLIIFTLLLHPSSLSLSPPFFFFSSHLRRPNPCGGGGVVEPPPRRREGGGKEGGRPSGIAGVAWVAEALWSPRSGDGKAAAREAIGRRELGDGKGAAREAVGRRERSGWRRPAAMTAWWRNGTLNGGTIEEMADGERNGGPMRGAHDWQGNLVAIFGQ</sequence>
<keyword evidence="2" id="KW-0732">Signal</keyword>
<feature type="signal peptide" evidence="2">
    <location>
        <begin position="1"/>
        <end position="18"/>
    </location>
</feature>
<dbReference type="HOGENOM" id="CLU_1646351_0_0_1"/>
<feature type="compositionally biased region" description="Basic and acidic residues" evidence="1">
    <location>
        <begin position="45"/>
        <end position="57"/>
    </location>
</feature>
<evidence type="ECO:0000256" key="1">
    <source>
        <dbReference type="SAM" id="MobiDB-lite"/>
    </source>
</evidence>
<feature type="chain" id="PRO_5002354233" description="DUF834 domain-containing protein" evidence="2">
    <location>
        <begin position="19"/>
        <end position="161"/>
    </location>
</feature>
<reference evidence="3" key="1">
    <citation type="submission" date="2015-04" db="UniProtKB">
        <authorList>
            <consortium name="EnsemblPlants"/>
        </authorList>
    </citation>
    <scope>IDENTIFICATION</scope>
</reference>
<dbReference type="Proteomes" id="UP000026961">
    <property type="component" value="Chromosome 8"/>
</dbReference>
<accession>A0A0E0AY40</accession>
<dbReference type="EnsemblPlants" id="OGLUM08G22930.1">
    <property type="protein sequence ID" value="OGLUM08G22930.1"/>
    <property type="gene ID" value="OGLUM08G22930"/>
</dbReference>
<evidence type="ECO:0000313" key="4">
    <source>
        <dbReference type="Proteomes" id="UP000026961"/>
    </source>
</evidence>
<evidence type="ECO:0008006" key="5">
    <source>
        <dbReference type="Google" id="ProtNLM"/>
    </source>
</evidence>
<evidence type="ECO:0000313" key="3">
    <source>
        <dbReference type="EnsemblPlants" id="OGLUM08G22930.1"/>
    </source>
</evidence>
<name>A0A0E0AY40_9ORYZ</name>
<organism evidence="3">
    <name type="scientific">Oryza glumipatula</name>
    <dbReference type="NCBI Taxonomy" id="40148"/>
    <lineage>
        <taxon>Eukaryota</taxon>
        <taxon>Viridiplantae</taxon>
        <taxon>Streptophyta</taxon>
        <taxon>Embryophyta</taxon>
        <taxon>Tracheophyta</taxon>
        <taxon>Spermatophyta</taxon>
        <taxon>Magnoliopsida</taxon>
        <taxon>Liliopsida</taxon>
        <taxon>Poales</taxon>
        <taxon>Poaceae</taxon>
        <taxon>BOP clade</taxon>
        <taxon>Oryzoideae</taxon>
        <taxon>Oryzeae</taxon>
        <taxon>Oryzinae</taxon>
        <taxon>Oryza</taxon>
    </lineage>
</organism>
<proteinExistence type="predicted"/>
<keyword evidence="4" id="KW-1185">Reference proteome</keyword>
<dbReference type="Gramene" id="OGLUM08G22930.1">
    <property type="protein sequence ID" value="OGLUM08G22930.1"/>
    <property type="gene ID" value="OGLUM08G22930"/>
</dbReference>
<feature type="region of interest" description="Disordered" evidence="1">
    <location>
        <begin position="36"/>
        <end position="61"/>
    </location>
</feature>
<protein>
    <recommendedName>
        <fullName evidence="5">DUF834 domain-containing protein</fullName>
    </recommendedName>
</protein>
<reference evidence="3" key="2">
    <citation type="submission" date="2018-05" db="EMBL/GenBank/DDBJ databases">
        <title>OgluRS3 (Oryza glumaepatula Reference Sequence Version 3).</title>
        <authorList>
            <person name="Zhang J."/>
            <person name="Kudrna D."/>
            <person name="Lee S."/>
            <person name="Talag J."/>
            <person name="Welchert J."/>
            <person name="Wing R.A."/>
        </authorList>
    </citation>
    <scope>NUCLEOTIDE SEQUENCE [LARGE SCALE GENOMIC DNA]</scope>
</reference>